<dbReference type="AlphaFoldDB" id="A0A2N9I3T3"/>
<evidence type="ECO:0000313" key="4">
    <source>
        <dbReference type="EMBL" id="SPD18714.1"/>
    </source>
</evidence>
<gene>
    <name evidence="4" type="ORF">FSB_LOCUS46596</name>
</gene>
<dbReference type="PANTHER" id="PTHR48105">
    <property type="entry name" value="THIOREDOXIN REDUCTASE 1-RELATED-RELATED"/>
    <property type="match status" value="1"/>
</dbReference>
<dbReference type="SUPFAM" id="SSF51905">
    <property type="entry name" value="FAD/NAD(P)-binding domain"/>
    <property type="match status" value="1"/>
</dbReference>
<protein>
    <submittedName>
        <fullName evidence="4">Uncharacterized protein</fullName>
    </submittedName>
</protein>
<dbReference type="GO" id="GO:0097237">
    <property type="term" value="P:cellular response to toxic substance"/>
    <property type="evidence" value="ECO:0007669"/>
    <property type="project" value="UniProtKB-ARBA"/>
</dbReference>
<dbReference type="InterPro" id="IPR050097">
    <property type="entry name" value="Ferredoxin-NADP_redctase_2"/>
</dbReference>
<sequence length="96" mass="10853">MDDLQTLKMKVCIIGSSLAVHTAAIYAPRVELKPILFEGWMANGIAFGRQLTTTFEVENFPGFQDGINDNEVMERYRKQSLCFGTQILSETVNCWC</sequence>
<reference evidence="4" key="1">
    <citation type="submission" date="2018-02" db="EMBL/GenBank/DDBJ databases">
        <authorList>
            <person name="Cohen D.B."/>
            <person name="Kent A.D."/>
        </authorList>
    </citation>
    <scope>NUCLEOTIDE SEQUENCE</scope>
</reference>
<dbReference type="PRINTS" id="PR00469">
    <property type="entry name" value="PNDRDTASEII"/>
</dbReference>
<comment type="similarity">
    <text evidence="1">Belongs to the class-II pyridine nucleotide-disulfide oxidoreductase family.</text>
</comment>
<keyword evidence="3" id="KW-0560">Oxidoreductase</keyword>
<organism evidence="4">
    <name type="scientific">Fagus sylvatica</name>
    <name type="common">Beechnut</name>
    <dbReference type="NCBI Taxonomy" id="28930"/>
    <lineage>
        <taxon>Eukaryota</taxon>
        <taxon>Viridiplantae</taxon>
        <taxon>Streptophyta</taxon>
        <taxon>Embryophyta</taxon>
        <taxon>Tracheophyta</taxon>
        <taxon>Spermatophyta</taxon>
        <taxon>Magnoliopsida</taxon>
        <taxon>eudicotyledons</taxon>
        <taxon>Gunneridae</taxon>
        <taxon>Pentapetalae</taxon>
        <taxon>rosids</taxon>
        <taxon>fabids</taxon>
        <taxon>Fagales</taxon>
        <taxon>Fagaceae</taxon>
        <taxon>Fagus</taxon>
    </lineage>
</organism>
<evidence type="ECO:0000256" key="1">
    <source>
        <dbReference type="ARBA" id="ARBA00009333"/>
    </source>
</evidence>
<dbReference type="EMBL" id="OIVN01004670">
    <property type="protein sequence ID" value="SPD18714.1"/>
    <property type="molecule type" value="Genomic_DNA"/>
</dbReference>
<evidence type="ECO:0000256" key="2">
    <source>
        <dbReference type="ARBA" id="ARBA00022630"/>
    </source>
</evidence>
<dbReference type="InterPro" id="IPR036188">
    <property type="entry name" value="FAD/NAD-bd_sf"/>
</dbReference>
<name>A0A2N9I3T3_FAGSY</name>
<dbReference type="GO" id="GO:0016491">
    <property type="term" value="F:oxidoreductase activity"/>
    <property type="evidence" value="ECO:0007669"/>
    <property type="project" value="UniProtKB-KW"/>
</dbReference>
<dbReference type="Gene3D" id="3.50.50.60">
    <property type="entry name" value="FAD/NAD(P)-binding domain"/>
    <property type="match status" value="1"/>
</dbReference>
<evidence type="ECO:0000256" key="3">
    <source>
        <dbReference type="ARBA" id="ARBA00023002"/>
    </source>
</evidence>
<accession>A0A2N9I3T3</accession>
<proteinExistence type="inferred from homology"/>
<keyword evidence="2" id="KW-0285">Flavoprotein</keyword>